<protein>
    <submittedName>
        <fullName evidence="3">CaiB/BaiF CoA transferase family protein</fullName>
    </submittedName>
</protein>
<feature type="region of interest" description="Disordered" evidence="2">
    <location>
        <begin position="1"/>
        <end position="23"/>
    </location>
</feature>
<dbReference type="Gene3D" id="3.40.50.10540">
    <property type="entry name" value="Crotonobetainyl-coa:carnitine coa-transferase, domain 1"/>
    <property type="match status" value="1"/>
</dbReference>
<sequence>MKSPSPKDPGHHTPAQSGATGQPLEGIRVIEMATLGMGPLAAQSLGDYGAEVIKVEPIGGDLFRQTTPRRSEGMGHTFLQFNRNKKSLAIDVKSERGIDLVHRLLRGADVFLSNTRSPSMARLGLDYDSLCGDNPELIYCACYGFSDLGPYAGRPAADDTIQAMSGLVDLQAKAGGGANFTASVVADKVVAMTIVNAVMAALMRRMKHGGGQFLEVPMFESMVAFVMPEHMAGKTYEPQQGAVGYSRLLNPNRVPFPTRDGLLCVLPYTDKQWSKFFTLIGRPDLAESPDYATLEGRGRNIEAVYAVIRSVLPSKTTAEWIALLAENDILYGEVNSVEELFSDPHLTARAMFPEYDHPTEGRIRLIGYPVVSSEPATRLRHLPPTLGAHSAEIARMAGLSDETIAVMVAAGELVDPAMQDPVR</sequence>
<dbReference type="RefSeq" id="WP_380720464.1">
    <property type="nucleotide sequence ID" value="NZ_JBHSGI010000031.1"/>
</dbReference>
<organism evidence="3 4">
    <name type="scientific">Seohaeicola nanhaiensis</name>
    <dbReference type="NCBI Taxonomy" id="1387282"/>
    <lineage>
        <taxon>Bacteria</taxon>
        <taxon>Pseudomonadati</taxon>
        <taxon>Pseudomonadota</taxon>
        <taxon>Alphaproteobacteria</taxon>
        <taxon>Rhodobacterales</taxon>
        <taxon>Roseobacteraceae</taxon>
        <taxon>Seohaeicola</taxon>
    </lineage>
</organism>
<dbReference type="EMBL" id="JBHSGI010000031">
    <property type="protein sequence ID" value="MFC4670891.1"/>
    <property type="molecule type" value="Genomic_DNA"/>
</dbReference>
<dbReference type="Proteomes" id="UP001595973">
    <property type="component" value="Unassembled WGS sequence"/>
</dbReference>
<proteinExistence type="predicted"/>
<reference evidence="4" key="1">
    <citation type="journal article" date="2019" name="Int. J. Syst. Evol. Microbiol.">
        <title>The Global Catalogue of Microorganisms (GCM) 10K type strain sequencing project: providing services to taxonomists for standard genome sequencing and annotation.</title>
        <authorList>
            <consortium name="The Broad Institute Genomics Platform"/>
            <consortium name="The Broad Institute Genome Sequencing Center for Infectious Disease"/>
            <person name="Wu L."/>
            <person name="Ma J."/>
        </authorList>
    </citation>
    <scope>NUCLEOTIDE SEQUENCE [LARGE SCALE GENOMIC DNA]</scope>
    <source>
        <strain evidence="4">CGMCC 4.7283</strain>
    </source>
</reference>
<dbReference type="PANTHER" id="PTHR48207:SF4">
    <property type="entry name" value="BLL6097 PROTEIN"/>
    <property type="match status" value="1"/>
</dbReference>
<evidence type="ECO:0000313" key="4">
    <source>
        <dbReference type="Proteomes" id="UP001595973"/>
    </source>
</evidence>
<name>A0ABV9KMR6_9RHOB</name>
<keyword evidence="1 3" id="KW-0808">Transferase</keyword>
<dbReference type="InterPro" id="IPR050483">
    <property type="entry name" value="CoA-transferase_III_domain"/>
</dbReference>
<dbReference type="PANTHER" id="PTHR48207">
    <property type="entry name" value="SUCCINATE--HYDROXYMETHYLGLUTARATE COA-TRANSFERASE"/>
    <property type="match status" value="1"/>
</dbReference>
<accession>A0ABV9KMR6</accession>
<gene>
    <name evidence="3" type="ORF">ACFO5X_20250</name>
</gene>
<evidence type="ECO:0000256" key="2">
    <source>
        <dbReference type="SAM" id="MobiDB-lite"/>
    </source>
</evidence>
<comment type="caution">
    <text evidence="3">The sequence shown here is derived from an EMBL/GenBank/DDBJ whole genome shotgun (WGS) entry which is preliminary data.</text>
</comment>
<dbReference type="GO" id="GO:0016740">
    <property type="term" value="F:transferase activity"/>
    <property type="evidence" value="ECO:0007669"/>
    <property type="project" value="UniProtKB-KW"/>
</dbReference>
<dbReference type="Gene3D" id="3.30.1540.10">
    <property type="entry name" value="formyl-coa transferase, domain 3"/>
    <property type="match status" value="1"/>
</dbReference>
<evidence type="ECO:0000313" key="3">
    <source>
        <dbReference type="EMBL" id="MFC4670891.1"/>
    </source>
</evidence>
<dbReference type="InterPro" id="IPR044855">
    <property type="entry name" value="CoA-Trfase_III_dom3_sf"/>
</dbReference>
<dbReference type="Pfam" id="PF02515">
    <property type="entry name" value="CoA_transf_3"/>
    <property type="match status" value="1"/>
</dbReference>
<dbReference type="SUPFAM" id="SSF89796">
    <property type="entry name" value="CoA-transferase family III (CaiB/BaiF)"/>
    <property type="match status" value="1"/>
</dbReference>
<dbReference type="InterPro" id="IPR023606">
    <property type="entry name" value="CoA-Trfase_III_dom_1_sf"/>
</dbReference>
<dbReference type="InterPro" id="IPR003673">
    <property type="entry name" value="CoA-Trfase_fam_III"/>
</dbReference>
<evidence type="ECO:0000256" key="1">
    <source>
        <dbReference type="ARBA" id="ARBA00022679"/>
    </source>
</evidence>
<keyword evidence="4" id="KW-1185">Reference proteome</keyword>